<dbReference type="PANTHER" id="PTHR10806:SF6">
    <property type="entry name" value="SIGNAL PEPTIDASE COMPLEX CATALYTIC SUBUNIT SEC11"/>
    <property type="match status" value="1"/>
</dbReference>
<dbReference type="OrthoDB" id="10257561at2759"/>
<dbReference type="GO" id="GO:0006465">
    <property type="term" value="P:signal peptide processing"/>
    <property type="evidence" value="ECO:0007669"/>
    <property type="project" value="InterPro"/>
</dbReference>
<sequence>MWTGLLYFGDCCRLVRIPRTLLAQMLNLGCAYYLAVMLWKGFMVSTNCESPVFIVQSGGDLRLHRGDIFFLTGSDSFRAGDEVVYQVPGREISIAHRVANVHEKPDGTLALLTKGDDNGVDDRGLYLQGQLFLTRPEIVGLVVAYLPYLGILVLMLNDYLCLKCWLFLSTAFACLIGRGSWKSFVVLSLADCVGFSVT</sequence>
<comment type="caution">
    <text evidence="6">The sequence shown here is derived from an EMBL/GenBank/DDBJ whole genome shotgun (WGS) entry which is preliminary data.</text>
</comment>
<evidence type="ECO:0000256" key="4">
    <source>
        <dbReference type="ARBA" id="ARBA00045533"/>
    </source>
</evidence>
<dbReference type="AlphaFoldDB" id="A0A812XGS7"/>
<dbReference type="PANTHER" id="PTHR10806">
    <property type="entry name" value="SIGNAL PEPTIDASE COMPLEX CATALYTIC SUBUNIT SEC11"/>
    <property type="match status" value="1"/>
</dbReference>
<keyword evidence="5" id="KW-1133">Transmembrane helix</keyword>
<comment type="subcellular location">
    <subcellularLocation>
        <location evidence="1">Endoplasmic reticulum membrane</location>
        <topology evidence="1">Single-pass type II membrane protein</topology>
    </subcellularLocation>
</comment>
<dbReference type="Proteomes" id="UP000601435">
    <property type="component" value="Unassembled WGS sequence"/>
</dbReference>
<dbReference type="GO" id="GO:0005787">
    <property type="term" value="C:signal peptidase complex"/>
    <property type="evidence" value="ECO:0007669"/>
    <property type="project" value="TreeGrafter"/>
</dbReference>
<evidence type="ECO:0000256" key="5">
    <source>
        <dbReference type="SAM" id="Phobius"/>
    </source>
</evidence>
<evidence type="ECO:0000256" key="2">
    <source>
        <dbReference type="ARBA" id="ARBA00019685"/>
    </source>
</evidence>
<feature type="transmembrane region" description="Helical" evidence="5">
    <location>
        <begin position="21"/>
        <end position="39"/>
    </location>
</feature>
<evidence type="ECO:0000313" key="7">
    <source>
        <dbReference type="Proteomes" id="UP000601435"/>
    </source>
</evidence>
<evidence type="ECO:0000313" key="6">
    <source>
        <dbReference type="EMBL" id="CAE7732432.1"/>
    </source>
</evidence>
<evidence type="ECO:0000256" key="3">
    <source>
        <dbReference type="ARBA" id="ARBA00021755"/>
    </source>
</evidence>
<name>A0A812XGS7_9DINO</name>
<keyword evidence="7" id="KW-1185">Reference proteome</keyword>
<protein>
    <recommendedName>
        <fullName evidence="2">Signal peptidase complex catalytic subunit SEC11</fullName>
    </recommendedName>
    <alternativeName>
        <fullName evidence="3">Signal peptidase complex catalytic subunit sec11</fullName>
    </alternativeName>
</protein>
<keyword evidence="5" id="KW-0812">Transmembrane</keyword>
<reference evidence="6" key="1">
    <citation type="submission" date="2021-02" db="EMBL/GenBank/DDBJ databases">
        <authorList>
            <person name="Dougan E. K."/>
            <person name="Rhodes N."/>
            <person name="Thang M."/>
            <person name="Chan C."/>
        </authorList>
    </citation>
    <scope>NUCLEOTIDE SEQUENCE</scope>
</reference>
<comment type="function">
    <text evidence="4">Catalytic component of the signal peptidase complex (SPC) which catalyzes the cleavage of N-terminal signal sequences from nascent proteins as they are translocated into the lumen of the endoplasmic reticulum. Specifically cleaves N-terminal signal peptides that contain a hydrophobic alpha-helix (h-region) shorter than 18-20 amino acids.</text>
</comment>
<gene>
    <name evidence="6" type="primary">Sec11a</name>
    <name evidence="6" type="ORF">SNEC2469_LOCUS21168</name>
</gene>
<feature type="transmembrane region" description="Helical" evidence="5">
    <location>
        <begin position="138"/>
        <end position="157"/>
    </location>
</feature>
<organism evidence="6 7">
    <name type="scientific">Symbiodinium necroappetens</name>
    <dbReference type="NCBI Taxonomy" id="1628268"/>
    <lineage>
        <taxon>Eukaryota</taxon>
        <taxon>Sar</taxon>
        <taxon>Alveolata</taxon>
        <taxon>Dinophyceae</taxon>
        <taxon>Suessiales</taxon>
        <taxon>Symbiodiniaceae</taxon>
        <taxon>Symbiodinium</taxon>
    </lineage>
</organism>
<accession>A0A812XGS7</accession>
<keyword evidence="5" id="KW-0472">Membrane</keyword>
<evidence type="ECO:0000256" key="1">
    <source>
        <dbReference type="ARBA" id="ARBA00004648"/>
    </source>
</evidence>
<dbReference type="GO" id="GO:0008233">
    <property type="term" value="F:peptidase activity"/>
    <property type="evidence" value="ECO:0007669"/>
    <property type="project" value="InterPro"/>
</dbReference>
<feature type="transmembrane region" description="Helical" evidence="5">
    <location>
        <begin position="164"/>
        <end position="181"/>
    </location>
</feature>
<proteinExistence type="predicted"/>
<dbReference type="EMBL" id="CAJNJA010037371">
    <property type="protein sequence ID" value="CAE7732432.1"/>
    <property type="molecule type" value="Genomic_DNA"/>
</dbReference>
<dbReference type="InterPro" id="IPR001733">
    <property type="entry name" value="Peptidase_S26B"/>
</dbReference>